<accession>A0A4M9X7Y6</accession>
<proteinExistence type="predicted"/>
<name>A0A4M9X7Y6_STREE</name>
<sequence>MGFFVMVFSMLLGILFVFISITRLRKLNKMLAFIELLAGIVLILLAVWLGLPK</sequence>
<evidence type="ECO:0000313" key="2">
    <source>
        <dbReference type="EMBL" id="VSC31611.1"/>
    </source>
</evidence>
<evidence type="ECO:0000313" key="3">
    <source>
        <dbReference type="Proteomes" id="UP000311674"/>
    </source>
</evidence>
<feature type="transmembrane region" description="Helical" evidence="1">
    <location>
        <begin position="6"/>
        <end position="24"/>
    </location>
</feature>
<dbReference type="AlphaFoldDB" id="A0A4M9X7Y6"/>
<keyword evidence="1" id="KW-0472">Membrane</keyword>
<organism evidence="2 3">
    <name type="scientific">Streptococcus pneumoniae</name>
    <dbReference type="NCBI Taxonomy" id="1313"/>
    <lineage>
        <taxon>Bacteria</taxon>
        <taxon>Bacillati</taxon>
        <taxon>Bacillota</taxon>
        <taxon>Bacilli</taxon>
        <taxon>Lactobacillales</taxon>
        <taxon>Streptococcaceae</taxon>
        <taxon>Streptococcus</taxon>
    </lineage>
</organism>
<feature type="transmembrane region" description="Helical" evidence="1">
    <location>
        <begin position="31"/>
        <end position="51"/>
    </location>
</feature>
<evidence type="ECO:0000256" key="1">
    <source>
        <dbReference type="SAM" id="Phobius"/>
    </source>
</evidence>
<keyword evidence="1" id="KW-1133">Transmembrane helix</keyword>
<reference evidence="2 3" key="1">
    <citation type="submission" date="2019-04" db="EMBL/GenBank/DDBJ databases">
        <authorList>
            <consortium name="Pathogen Informatics"/>
        </authorList>
    </citation>
    <scope>NUCLEOTIDE SEQUENCE [LARGE SCALE GENOMIC DNA]</scope>
    <source>
        <strain evidence="2 3">GPSC148</strain>
    </source>
</reference>
<protein>
    <submittedName>
        <fullName evidence="2">Uncharacterized protein</fullName>
    </submittedName>
</protein>
<dbReference type="EMBL" id="CABBMN010000008">
    <property type="protein sequence ID" value="VSC31611.1"/>
    <property type="molecule type" value="Genomic_DNA"/>
</dbReference>
<gene>
    <name evidence="2" type="ORF">SAMEA3390019_01167</name>
</gene>
<keyword evidence="1" id="KW-0812">Transmembrane</keyword>
<dbReference type="Proteomes" id="UP000311674">
    <property type="component" value="Unassembled WGS sequence"/>
</dbReference>